<evidence type="ECO:0000256" key="1">
    <source>
        <dbReference type="SAM" id="MobiDB-lite"/>
    </source>
</evidence>
<keyword evidence="3" id="KW-1185">Reference proteome</keyword>
<reference evidence="2" key="1">
    <citation type="submission" date="2019-03" db="EMBL/GenBank/DDBJ databases">
        <title>Metabolic reconstructions from genomes of highly enriched 'Candidatus Accumulibacter' and 'Candidatus Competibacter' bioreactor populations.</title>
        <authorList>
            <person name="Annavajhala M.K."/>
            <person name="Welles L."/>
            <person name="Abbas B."/>
            <person name="Sorokin D."/>
            <person name="Park H."/>
            <person name="Van Loosdrecht M."/>
            <person name="Chandran K."/>
        </authorList>
    </citation>
    <scope>NUCLEOTIDE SEQUENCE</scope>
    <source>
        <strain evidence="2">SBR_L</strain>
    </source>
</reference>
<organism evidence="2 3">
    <name type="scientific">Candidatus Accumulibacter contiguus</name>
    <dbReference type="NCBI Taxonomy" id="2954381"/>
    <lineage>
        <taxon>Bacteria</taxon>
        <taxon>Pseudomonadati</taxon>
        <taxon>Pseudomonadota</taxon>
        <taxon>Betaproteobacteria</taxon>
        <taxon>Candidatus Accumulibacter</taxon>
    </lineage>
</organism>
<dbReference type="Proteomes" id="UP000886469">
    <property type="component" value="Unassembled WGS sequence"/>
</dbReference>
<proteinExistence type="predicted"/>
<evidence type="ECO:0000313" key="2">
    <source>
        <dbReference type="EMBL" id="NMQ05361.1"/>
    </source>
</evidence>
<name>A0ABX1T8Q5_9PROT</name>
<comment type="caution">
    <text evidence="2">The sequence shown here is derived from an EMBL/GenBank/DDBJ whole genome shotgun (WGS) entry which is preliminary data.</text>
</comment>
<evidence type="ECO:0000313" key="3">
    <source>
        <dbReference type="Proteomes" id="UP000886469"/>
    </source>
</evidence>
<dbReference type="EMBL" id="SPMX01000019">
    <property type="protein sequence ID" value="NMQ05361.1"/>
    <property type="molecule type" value="Genomic_DNA"/>
</dbReference>
<protein>
    <submittedName>
        <fullName evidence="2">Uncharacterized protein</fullName>
    </submittedName>
</protein>
<gene>
    <name evidence="2" type="ORF">E4Q08_08795</name>
</gene>
<accession>A0ABX1T8Q5</accession>
<feature type="region of interest" description="Disordered" evidence="1">
    <location>
        <begin position="78"/>
        <end position="97"/>
    </location>
</feature>
<dbReference type="RefSeq" id="WP_169070115.1">
    <property type="nucleotide sequence ID" value="NZ_JAZKUC010000001.1"/>
</dbReference>
<sequence length="97" mass="10232">MVLGVFHGAVDLSVLRDMTGWQPAEVQAFGEALVASGLATAEAYNHLSLNLALCLYLAAQLEPAARAALAERWTTAMGSMPGSWSASSTGKAKWLPR</sequence>